<name>A0A401IG73_APHSA</name>
<reference evidence="3" key="1">
    <citation type="submission" date="2017-05" db="EMBL/GenBank/DDBJ databases">
        <title>Physiological properties and genetic analysis related to exopolysaccharide production of fresh-water unicellular cyanobacterium Aphanothece sacrum, Suizenji Nori, that has been cultured as a food source in Japan.</title>
        <authorList>
            <person name="Kanesaki Y."/>
            <person name="Yoshikawa S."/>
            <person name="Ohki K."/>
        </authorList>
    </citation>
    <scope>NUCLEOTIDE SEQUENCE [LARGE SCALE GENOMIC DNA]</scope>
    <source>
        <strain evidence="3">FPU1</strain>
    </source>
</reference>
<sequence>MDLNTRKEMFSYAYIEAVSSVAGYSVELKPRAMDNAGIDVTIEVPGEAGGVLFPRIDAQVKCTAAENIRKENCIKFPLPVKNYKTLIYPNPYVPLILVVVLVPSDINDWLKITEEDILMKKCGYWLSLRGQSPTNNTENITVELPRQNLFTPVSLRNIMEKAGRRENL</sequence>
<organism evidence="2 3">
    <name type="scientific">Aphanothece sacrum FPU1</name>
    <dbReference type="NCBI Taxonomy" id="1920663"/>
    <lineage>
        <taxon>Bacteria</taxon>
        <taxon>Bacillati</taxon>
        <taxon>Cyanobacteriota</taxon>
        <taxon>Cyanophyceae</taxon>
        <taxon>Oscillatoriophycideae</taxon>
        <taxon>Chroococcales</taxon>
        <taxon>Aphanothecaceae</taxon>
        <taxon>Aphanothece</taxon>
    </lineage>
</organism>
<dbReference type="InterPro" id="IPR025375">
    <property type="entry name" value="DUF4365"/>
</dbReference>
<evidence type="ECO:0000313" key="3">
    <source>
        <dbReference type="Proteomes" id="UP000287247"/>
    </source>
</evidence>
<dbReference type="AlphaFoldDB" id="A0A401IG73"/>
<dbReference type="Pfam" id="PF14280">
    <property type="entry name" value="DUF4365"/>
    <property type="match status" value="1"/>
</dbReference>
<keyword evidence="3" id="KW-1185">Reference proteome</keyword>
<protein>
    <recommendedName>
        <fullName evidence="1">DUF4365 domain-containing protein</fullName>
    </recommendedName>
</protein>
<dbReference type="RefSeq" id="WP_124975036.1">
    <property type="nucleotide sequence ID" value="NZ_BDQK01000006.1"/>
</dbReference>
<accession>A0A401IG73</accession>
<feature type="domain" description="DUF4365" evidence="1">
    <location>
        <begin position="9"/>
        <end position="162"/>
    </location>
</feature>
<evidence type="ECO:0000313" key="2">
    <source>
        <dbReference type="EMBL" id="GBF80190.1"/>
    </source>
</evidence>
<dbReference type="Proteomes" id="UP000287247">
    <property type="component" value="Unassembled WGS sequence"/>
</dbReference>
<evidence type="ECO:0000259" key="1">
    <source>
        <dbReference type="Pfam" id="PF14280"/>
    </source>
</evidence>
<dbReference type="OrthoDB" id="516854at2"/>
<proteinExistence type="predicted"/>
<gene>
    <name evidence="2" type="ORF">AsFPU1_1591</name>
</gene>
<comment type="caution">
    <text evidence="2">The sequence shown here is derived from an EMBL/GenBank/DDBJ whole genome shotgun (WGS) entry which is preliminary data.</text>
</comment>
<dbReference type="EMBL" id="BDQK01000006">
    <property type="protein sequence ID" value="GBF80190.1"/>
    <property type="molecule type" value="Genomic_DNA"/>
</dbReference>